<reference evidence="1" key="1">
    <citation type="submission" date="2023-04" db="EMBL/GenBank/DDBJ databases">
        <title>A chromosome-level genome assembly of the parasitoid wasp Eretmocerus hayati.</title>
        <authorList>
            <person name="Zhong Y."/>
            <person name="Liu S."/>
            <person name="Liu Y."/>
        </authorList>
    </citation>
    <scope>NUCLEOTIDE SEQUENCE</scope>
    <source>
        <strain evidence="1">ZJU_SS_LIU_2023</strain>
    </source>
</reference>
<dbReference type="EMBL" id="CM056741">
    <property type="protein sequence ID" value="KAJ8687295.1"/>
    <property type="molecule type" value="Genomic_DNA"/>
</dbReference>
<gene>
    <name evidence="1" type="ORF">QAD02_023089</name>
</gene>
<dbReference type="Proteomes" id="UP001239111">
    <property type="component" value="Chromosome 1"/>
</dbReference>
<evidence type="ECO:0000313" key="2">
    <source>
        <dbReference type="Proteomes" id="UP001239111"/>
    </source>
</evidence>
<keyword evidence="2" id="KW-1185">Reference proteome</keyword>
<protein>
    <submittedName>
        <fullName evidence="1">Uncharacterized protein</fullName>
    </submittedName>
</protein>
<comment type="caution">
    <text evidence="1">The sequence shown here is derived from an EMBL/GenBank/DDBJ whole genome shotgun (WGS) entry which is preliminary data.</text>
</comment>
<proteinExistence type="predicted"/>
<evidence type="ECO:0000313" key="1">
    <source>
        <dbReference type="EMBL" id="KAJ8687295.1"/>
    </source>
</evidence>
<name>A0ACC2PUN7_9HYME</name>
<sequence>MPTLSKSMSGGTRWLSHVRHSARHPRRRAASKPRVRLEDIVISSSSVTRKPPIFSHPHKRAQSCAQLPQESARERPRTTLQSHHPSQLRNTPSSQGWDSRQQGDTPSLAHQPRRSTPFPHRGTSPASKTPLERHELGAAKGLLERSASSSRIMCTHDSTIPSFELTTNNSLVPASRPSTPATYGIVRPTFCLSSTDLGSIASSSYGRPEVSKSGARGGTVSRYCALDQIMGSLQSASLAPAAPGASHTHQHACVASNSQHASDGQ</sequence>
<accession>A0ACC2PUN7</accession>
<organism evidence="1 2">
    <name type="scientific">Eretmocerus hayati</name>
    <dbReference type="NCBI Taxonomy" id="131215"/>
    <lineage>
        <taxon>Eukaryota</taxon>
        <taxon>Metazoa</taxon>
        <taxon>Ecdysozoa</taxon>
        <taxon>Arthropoda</taxon>
        <taxon>Hexapoda</taxon>
        <taxon>Insecta</taxon>
        <taxon>Pterygota</taxon>
        <taxon>Neoptera</taxon>
        <taxon>Endopterygota</taxon>
        <taxon>Hymenoptera</taxon>
        <taxon>Apocrita</taxon>
        <taxon>Proctotrupomorpha</taxon>
        <taxon>Chalcidoidea</taxon>
        <taxon>Aphelinidae</taxon>
        <taxon>Aphelininae</taxon>
        <taxon>Eretmocerus</taxon>
    </lineage>
</organism>